<dbReference type="PANTHER" id="PTHR30386">
    <property type="entry name" value="MEMBRANE FUSION SUBUNIT OF EMRAB-TOLC MULTIDRUG EFFLUX PUMP"/>
    <property type="match status" value="1"/>
</dbReference>
<keyword evidence="2" id="KW-0175">Coiled coil</keyword>
<name>A0A6S6QKL6_9HYPH</name>
<feature type="domain" description="p-hydroxybenzoic acid efflux pump subunit AaeA-like beta-barrel" evidence="5">
    <location>
        <begin position="251"/>
        <end position="340"/>
    </location>
</feature>
<dbReference type="Gene3D" id="2.40.50.100">
    <property type="match status" value="1"/>
</dbReference>
<accession>A0A6S6QKL6</accession>
<reference evidence="6 7" key="1">
    <citation type="submission" date="2020-08" db="EMBL/GenBank/DDBJ databases">
        <title>Genome sequence of Rhizobiales bacterium strain IZ6.</title>
        <authorList>
            <person name="Nakai R."/>
            <person name="Naganuma T."/>
        </authorList>
    </citation>
    <scope>NUCLEOTIDE SEQUENCE [LARGE SCALE GENOMIC DNA]</scope>
    <source>
        <strain evidence="6 7">IZ6</strain>
    </source>
</reference>
<dbReference type="PANTHER" id="PTHR30386:SF19">
    <property type="entry name" value="MULTIDRUG EXPORT PROTEIN EMRA-RELATED"/>
    <property type="match status" value="1"/>
</dbReference>
<dbReference type="InterPro" id="IPR050739">
    <property type="entry name" value="MFP"/>
</dbReference>
<dbReference type="Proteomes" id="UP000515317">
    <property type="component" value="Chromosome"/>
</dbReference>
<evidence type="ECO:0000313" key="6">
    <source>
        <dbReference type="EMBL" id="BCJ90894.1"/>
    </source>
</evidence>
<feature type="transmembrane region" description="Helical" evidence="3">
    <location>
        <begin position="20"/>
        <end position="37"/>
    </location>
</feature>
<evidence type="ECO:0000259" key="5">
    <source>
        <dbReference type="Pfam" id="PF25963"/>
    </source>
</evidence>
<proteinExistence type="predicted"/>
<evidence type="ECO:0000256" key="1">
    <source>
        <dbReference type="ARBA" id="ARBA00004196"/>
    </source>
</evidence>
<evidence type="ECO:0000256" key="3">
    <source>
        <dbReference type="SAM" id="Phobius"/>
    </source>
</evidence>
<dbReference type="Gene3D" id="1.10.287.470">
    <property type="entry name" value="Helix hairpin bin"/>
    <property type="match status" value="1"/>
</dbReference>
<feature type="coiled-coil region" evidence="2">
    <location>
        <begin position="153"/>
        <end position="215"/>
    </location>
</feature>
<dbReference type="GO" id="GO:0055085">
    <property type="term" value="P:transmembrane transport"/>
    <property type="evidence" value="ECO:0007669"/>
    <property type="project" value="InterPro"/>
</dbReference>
<evidence type="ECO:0000256" key="2">
    <source>
        <dbReference type="SAM" id="Coils"/>
    </source>
</evidence>
<feature type="domain" description="Multidrug resistance protein MdtA-like barrel-sandwich hybrid" evidence="4">
    <location>
        <begin position="54"/>
        <end position="244"/>
    </location>
</feature>
<comment type="subcellular location">
    <subcellularLocation>
        <location evidence="1">Cell envelope</location>
    </subcellularLocation>
</comment>
<sequence length="344" mass="37131">MQELHPKRSRFDAQRLRKPLLIAGPALVIAVGGGLWLSGGRYVETDNAYVGADTVVVTPEITGTVSAVNVREGQHIAKGDLLFNIDPEPYRIARDTANGEVAAASIQLDALKQSHAKAVRDIETAQTQTDYQQKNYDRIAQLAQRNFSAQADLDKARAALNQAEGTLAAAQQTEREVLAQLGGDTNLPLEKYPPYMQAKAKLDEAERDLRVTELRAPISGVVTQSSSLLPGRYLAPGAAALAVVDVDHVWVDANPKETDLEKLKAGETAEITVDAYPDHVFTGSLDSISPGTGAQFALLPAQNSSGNWVKVVQRVPVRIRIDRQPNDPVLRAGMSANVSIDTRS</sequence>
<dbReference type="SUPFAM" id="SSF111369">
    <property type="entry name" value="HlyD-like secretion proteins"/>
    <property type="match status" value="1"/>
</dbReference>
<dbReference type="GO" id="GO:0030313">
    <property type="term" value="C:cell envelope"/>
    <property type="evidence" value="ECO:0007669"/>
    <property type="project" value="UniProtKB-SubCell"/>
</dbReference>
<keyword evidence="3" id="KW-0472">Membrane</keyword>
<dbReference type="InterPro" id="IPR058634">
    <property type="entry name" value="AaeA-lik-b-barrel"/>
</dbReference>
<keyword evidence="7" id="KW-1185">Reference proteome</keyword>
<dbReference type="InterPro" id="IPR058625">
    <property type="entry name" value="MdtA-like_BSH"/>
</dbReference>
<dbReference type="KEGG" id="tso:IZ6_16290"/>
<keyword evidence="3" id="KW-1133">Transmembrane helix</keyword>
<organism evidence="6 7">
    <name type="scientific">Terrihabitans soli</name>
    <dbReference type="NCBI Taxonomy" id="708113"/>
    <lineage>
        <taxon>Bacteria</taxon>
        <taxon>Pseudomonadati</taxon>
        <taxon>Pseudomonadota</taxon>
        <taxon>Alphaproteobacteria</taxon>
        <taxon>Hyphomicrobiales</taxon>
        <taxon>Terrihabitans</taxon>
    </lineage>
</organism>
<evidence type="ECO:0000313" key="7">
    <source>
        <dbReference type="Proteomes" id="UP000515317"/>
    </source>
</evidence>
<keyword evidence="3" id="KW-0812">Transmembrane</keyword>
<dbReference type="Gene3D" id="2.40.30.170">
    <property type="match status" value="1"/>
</dbReference>
<evidence type="ECO:0000259" key="4">
    <source>
        <dbReference type="Pfam" id="PF25917"/>
    </source>
</evidence>
<dbReference type="AlphaFoldDB" id="A0A6S6QKL6"/>
<dbReference type="EMBL" id="AP023361">
    <property type="protein sequence ID" value="BCJ90894.1"/>
    <property type="molecule type" value="Genomic_DNA"/>
</dbReference>
<protein>
    <submittedName>
        <fullName evidence="6">Multidrug resistance protein A</fullName>
    </submittedName>
</protein>
<gene>
    <name evidence="6" type="ORF">IZ6_16290</name>
</gene>
<dbReference type="Pfam" id="PF25917">
    <property type="entry name" value="BSH_RND"/>
    <property type="match status" value="1"/>
</dbReference>
<dbReference type="Pfam" id="PF25963">
    <property type="entry name" value="Beta-barrel_AAEA"/>
    <property type="match status" value="1"/>
</dbReference>